<reference evidence="2" key="1">
    <citation type="submission" date="2019-08" db="EMBL/GenBank/DDBJ databases">
        <authorList>
            <person name="Kucharzyk K."/>
            <person name="Murdoch R.W."/>
            <person name="Higgins S."/>
            <person name="Loffler F."/>
        </authorList>
    </citation>
    <scope>NUCLEOTIDE SEQUENCE</scope>
</reference>
<gene>
    <name evidence="2" type="ORF">SDC9_137865</name>
</gene>
<dbReference type="EMBL" id="VSSQ01037915">
    <property type="protein sequence ID" value="MPM90743.1"/>
    <property type="molecule type" value="Genomic_DNA"/>
</dbReference>
<feature type="compositionally biased region" description="Basic and acidic residues" evidence="1">
    <location>
        <begin position="41"/>
        <end position="58"/>
    </location>
</feature>
<feature type="compositionally biased region" description="Gly residues" evidence="1">
    <location>
        <begin position="113"/>
        <end position="128"/>
    </location>
</feature>
<feature type="region of interest" description="Disordered" evidence="1">
    <location>
        <begin position="1"/>
        <end position="60"/>
    </location>
</feature>
<evidence type="ECO:0000256" key="1">
    <source>
        <dbReference type="SAM" id="MobiDB-lite"/>
    </source>
</evidence>
<dbReference type="AlphaFoldDB" id="A0A645DPP5"/>
<proteinExistence type="predicted"/>
<protein>
    <submittedName>
        <fullName evidence="2">Uncharacterized protein</fullName>
    </submittedName>
</protein>
<name>A0A645DPP5_9ZZZZ</name>
<feature type="compositionally biased region" description="Low complexity" evidence="1">
    <location>
        <begin position="17"/>
        <end position="30"/>
    </location>
</feature>
<comment type="caution">
    <text evidence="2">The sequence shown here is derived from an EMBL/GenBank/DDBJ whole genome shotgun (WGS) entry which is preliminary data.</text>
</comment>
<sequence>MQVHGQSRPVGERRLGQQHPGPGGQPRQRVGGPGLPGVDQRAGRPVETDGVRLDRVGDACHPQGEAAQALRTSLAQWAEVERPLQLGLARVVDLTGPGDPVPRAGGGVRDDGTPGGGRGVGGRDVPGR</sequence>
<evidence type="ECO:0000313" key="2">
    <source>
        <dbReference type="EMBL" id="MPM90743.1"/>
    </source>
</evidence>
<accession>A0A645DPP5</accession>
<organism evidence="2">
    <name type="scientific">bioreactor metagenome</name>
    <dbReference type="NCBI Taxonomy" id="1076179"/>
    <lineage>
        <taxon>unclassified sequences</taxon>
        <taxon>metagenomes</taxon>
        <taxon>ecological metagenomes</taxon>
    </lineage>
</organism>
<feature type="region of interest" description="Disordered" evidence="1">
    <location>
        <begin position="94"/>
        <end position="128"/>
    </location>
</feature>